<accession>A0A3G5A776</accession>
<reference evidence="1" key="1">
    <citation type="submission" date="2018-10" db="EMBL/GenBank/DDBJ databases">
        <title>Hidden diversity of soil giant viruses.</title>
        <authorList>
            <person name="Schulz F."/>
            <person name="Alteio L."/>
            <person name="Goudeau D."/>
            <person name="Ryan E.M."/>
            <person name="Malmstrom R.R."/>
            <person name="Blanchard J."/>
            <person name="Woyke T."/>
        </authorList>
    </citation>
    <scope>NUCLEOTIDE SEQUENCE</scope>
    <source>
        <strain evidence="1">HYV1</strain>
    </source>
</reference>
<sequence length="120" mass="14158">MKKKVKGCTESLADNGLYCDDIDLNKVDEKFRDWILEIDLQLKDYIEQLNHQWEWEYADTDQIEEYSDALIGDLKKFGCPIKDKYILNCVNIFNAKLRENKARLLFGDIIDFFSNKPDVV</sequence>
<name>A0A3G5A776_9VIRU</name>
<evidence type="ECO:0000313" key="1">
    <source>
        <dbReference type="EMBL" id="AYV83087.1"/>
    </source>
</evidence>
<gene>
    <name evidence="1" type="ORF">Hyperionvirus4_52</name>
</gene>
<proteinExistence type="predicted"/>
<protein>
    <submittedName>
        <fullName evidence="1">Uncharacterized protein</fullName>
    </submittedName>
</protein>
<organism evidence="1">
    <name type="scientific">Hyperionvirus sp</name>
    <dbReference type="NCBI Taxonomy" id="2487770"/>
    <lineage>
        <taxon>Viruses</taxon>
        <taxon>Varidnaviria</taxon>
        <taxon>Bamfordvirae</taxon>
        <taxon>Nucleocytoviricota</taxon>
        <taxon>Megaviricetes</taxon>
        <taxon>Imitervirales</taxon>
        <taxon>Mimiviridae</taxon>
        <taxon>Klosneuvirinae</taxon>
    </lineage>
</organism>
<dbReference type="EMBL" id="MK072386">
    <property type="protein sequence ID" value="AYV83087.1"/>
    <property type="molecule type" value="Genomic_DNA"/>
</dbReference>